<dbReference type="GO" id="GO:0005524">
    <property type="term" value="F:ATP binding"/>
    <property type="evidence" value="ECO:0007669"/>
    <property type="project" value="UniProtKB-UniRule"/>
</dbReference>
<evidence type="ECO:0000259" key="10">
    <source>
        <dbReference type="PROSITE" id="PS51163"/>
    </source>
</evidence>
<dbReference type="GO" id="GO:0005694">
    <property type="term" value="C:chromosome"/>
    <property type="evidence" value="ECO:0007669"/>
    <property type="project" value="InterPro"/>
</dbReference>
<sequence>MTKSALFSVRKNEPCPQCGAELVIRSGKHGPFLGCSHYPDCDYVRPLKNQADGHIVKVLEGQECPSCGAVMVLRQGRFGMFIGCSRYPECEHTETIDKPDETAISCPQCGQGQLVQRRSRFGKTFHSCDRYPDCQFVINFKPVAGECPECHYPLLIEKKTAQGVRRFVPVNNVESRSRRNKSVNKNLHSETVAHAVTVLHNEDVIAYPTEAVFGVGCDPDSETAVMRLLALKQRPVEKGLILIAASYEQLIPYIDDSRLNDAQRAAIFSCWPGPVTFVFPARATTPRWLTGRFDSLAVRVSDHPLVVELCEAYGKPLVSTSANLSGQPPCRTTAEVLTQFGASFPVVDGATGGRQNPSEIRDALTGELFRQG</sequence>
<keyword evidence="4 9" id="KW-0819">tRNA processing</keyword>
<keyword evidence="2 9" id="KW-0963">Cytoplasm</keyword>
<dbReference type="PROSITE" id="PS51163">
    <property type="entry name" value="YRDC"/>
    <property type="match status" value="1"/>
</dbReference>
<dbReference type="Gene3D" id="3.30.65.10">
    <property type="entry name" value="Bacterial Topoisomerase I, domain 1"/>
    <property type="match status" value="3"/>
</dbReference>
<dbReference type="PANTHER" id="PTHR17490:SF18">
    <property type="entry name" value="THREONYLCARBAMOYL-AMP SYNTHASE"/>
    <property type="match status" value="1"/>
</dbReference>
<dbReference type="GO" id="GO:0002949">
    <property type="term" value="P:tRNA threonylcarbamoyladenosine modification"/>
    <property type="evidence" value="ECO:0007669"/>
    <property type="project" value="UniProtKB-UniRule"/>
</dbReference>
<comment type="similarity">
    <text evidence="9">Belongs to the SUA5 family. TsaC subfamily.</text>
</comment>
<evidence type="ECO:0000256" key="4">
    <source>
        <dbReference type="ARBA" id="ARBA00022694"/>
    </source>
</evidence>
<dbReference type="GO" id="GO:0003677">
    <property type="term" value="F:DNA binding"/>
    <property type="evidence" value="ECO:0007669"/>
    <property type="project" value="InterPro"/>
</dbReference>
<dbReference type="FunFam" id="3.90.870.10:FF:000004">
    <property type="entry name" value="Threonylcarbamoyl-AMP synthase"/>
    <property type="match status" value="1"/>
</dbReference>
<evidence type="ECO:0000256" key="2">
    <source>
        <dbReference type="ARBA" id="ARBA00022490"/>
    </source>
</evidence>
<keyword evidence="6 9" id="KW-0547">Nucleotide-binding</keyword>
<reference evidence="11 12" key="1">
    <citation type="submission" date="2019-03" db="EMBL/GenBank/DDBJ databases">
        <authorList>
            <consortium name="Pathogen Informatics"/>
        </authorList>
    </citation>
    <scope>NUCLEOTIDE SEQUENCE [LARGE SCALE GENOMIC DNA]</scope>
    <source>
        <strain evidence="11 12">NCTC12998</strain>
    </source>
</reference>
<dbReference type="InterPro" id="IPR023535">
    <property type="entry name" value="TC-AMP_synthase"/>
</dbReference>
<dbReference type="SUPFAM" id="SSF55821">
    <property type="entry name" value="YrdC/RibB"/>
    <property type="match status" value="1"/>
</dbReference>
<dbReference type="NCBIfam" id="NF007919">
    <property type="entry name" value="PRK10634.1"/>
    <property type="match status" value="1"/>
</dbReference>
<evidence type="ECO:0000256" key="6">
    <source>
        <dbReference type="ARBA" id="ARBA00022741"/>
    </source>
</evidence>
<evidence type="ECO:0000256" key="8">
    <source>
        <dbReference type="ARBA" id="ARBA00048366"/>
    </source>
</evidence>
<dbReference type="GO" id="GO:0005737">
    <property type="term" value="C:cytoplasm"/>
    <property type="evidence" value="ECO:0007669"/>
    <property type="project" value="UniProtKB-SubCell"/>
</dbReference>
<keyword evidence="5 9" id="KW-0548">Nucleotidyltransferase</keyword>
<evidence type="ECO:0000256" key="1">
    <source>
        <dbReference type="ARBA" id="ARBA00004496"/>
    </source>
</evidence>
<dbReference type="Pfam" id="PF01300">
    <property type="entry name" value="Sua5_yciO_yrdC"/>
    <property type="match status" value="1"/>
</dbReference>
<dbReference type="Gene3D" id="3.90.870.10">
    <property type="entry name" value="DHBP synthase"/>
    <property type="match status" value="1"/>
</dbReference>
<comment type="catalytic activity">
    <reaction evidence="8 9">
        <text>L-threonine + hydrogencarbonate + ATP = L-threonylcarbamoyladenylate + diphosphate + H2O</text>
        <dbReference type="Rhea" id="RHEA:36407"/>
        <dbReference type="ChEBI" id="CHEBI:15377"/>
        <dbReference type="ChEBI" id="CHEBI:17544"/>
        <dbReference type="ChEBI" id="CHEBI:30616"/>
        <dbReference type="ChEBI" id="CHEBI:33019"/>
        <dbReference type="ChEBI" id="CHEBI:57926"/>
        <dbReference type="ChEBI" id="CHEBI:73682"/>
        <dbReference type="EC" id="2.7.7.87"/>
    </reaction>
</comment>
<dbReference type="Proteomes" id="UP000345637">
    <property type="component" value="Unassembled WGS sequence"/>
</dbReference>
<proteinExistence type="inferred from homology"/>
<dbReference type="GO" id="GO:0006265">
    <property type="term" value="P:DNA topological change"/>
    <property type="evidence" value="ECO:0007669"/>
    <property type="project" value="InterPro"/>
</dbReference>
<dbReference type="AlphaFoldDB" id="A0A485CK64"/>
<evidence type="ECO:0000256" key="3">
    <source>
        <dbReference type="ARBA" id="ARBA00022679"/>
    </source>
</evidence>
<name>A0A485CK64_RAOPL</name>
<comment type="function">
    <text evidence="9">Required for the formation of a threonylcarbamoyl group on adenosine at position 37 (t(6)A37) in tRNAs that read codons beginning with adenine. Catalyzes the conversion of L-threonine, HCO(3)(-)/CO(2) and ATP to give threonylcarbamoyl-AMP (TC-AMP) as the acyladenylate intermediate, with the release of diphosphate.</text>
</comment>
<dbReference type="GO" id="GO:0000049">
    <property type="term" value="F:tRNA binding"/>
    <property type="evidence" value="ECO:0007669"/>
    <property type="project" value="TreeGrafter"/>
</dbReference>
<dbReference type="InterPro" id="IPR006070">
    <property type="entry name" value="Sua5-like_dom"/>
</dbReference>
<keyword evidence="7 9" id="KW-0067">ATP-binding</keyword>
<gene>
    <name evidence="11" type="primary">rimN</name>
    <name evidence="9" type="synonym">tsaC</name>
    <name evidence="11" type="ORF">NCTC12998_05987</name>
</gene>
<evidence type="ECO:0000313" key="11">
    <source>
        <dbReference type="EMBL" id="VFS84995.1"/>
    </source>
</evidence>
<dbReference type="InterPro" id="IPR013498">
    <property type="entry name" value="Topo_IA_Znf"/>
</dbReference>
<feature type="domain" description="YrdC-like" evidence="10">
    <location>
        <begin position="189"/>
        <end position="372"/>
    </location>
</feature>
<evidence type="ECO:0000256" key="7">
    <source>
        <dbReference type="ARBA" id="ARBA00022840"/>
    </source>
</evidence>
<evidence type="ECO:0000256" key="9">
    <source>
        <dbReference type="HAMAP-Rule" id="MF_01852"/>
    </source>
</evidence>
<dbReference type="SUPFAM" id="SSF57783">
    <property type="entry name" value="Zinc beta-ribbon"/>
    <property type="match status" value="2"/>
</dbReference>
<organism evidence="11 12">
    <name type="scientific">Raoultella planticola</name>
    <name type="common">Klebsiella planticola</name>
    <dbReference type="NCBI Taxonomy" id="575"/>
    <lineage>
        <taxon>Bacteria</taxon>
        <taxon>Pseudomonadati</taxon>
        <taxon>Pseudomonadota</taxon>
        <taxon>Gammaproteobacteria</taxon>
        <taxon>Enterobacterales</taxon>
        <taxon>Enterobacteriaceae</taxon>
        <taxon>Klebsiella/Raoultella group</taxon>
        <taxon>Raoultella</taxon>
    </lineage>
</organism>
<dbReference type="EMBL" id="CAADJE010000028">
    <property type="protein sequence ID" value="VFS84995.1"/>
    <property type="molecule type" value="Genomic_DNA"/>
</dbReference>
<comment type="subcellular location">
    <subcellularLocation>
        <location evidence="1 9">Cytoplasm</location>
    </subcellularLocation>
</comment>
<dbReference type="HAMAP" id="MF_01852">
    <property type="entry name" value="TsaC"/>
    <property type="match status" value="1"/>
</dbReference>
<accession>A0A485CK64</accession>
<dbReference type="Pfam" id="PF01396">
    <property type="entry name" value="Zn_ribbon_Top1"/>
    <property type="match status" value="4"/>
</dbReference>
<evidence type="ECO:0000256" key="5">
    <source>
        <dbReference type="ARBA" id="ARBA00022695"/>
    </source>
</evidence>
<dbReference type="GO" id="GO:0003725">
    <property type="term" value="F:double-stranded RNA binding"/>
    <property type="evidence" value="ECO:0007669"/>
    <property type="project" value="InterPro"/>
</dbReference>
<dbReference type="FunFam" id="3.30.65.10:FF:000005">
    <property type="entry name" value="Predicted DNA topoisomerase"/>
    <property type="match status" value="1"/>
</dbReference>
<evidence type="ECO:0000313" key="12">
    <source>
        <dbReference type="Proteomes" id="UP000345637"/>
    </source>
</evidence>
<dbReference type="InterPro" id="IPR017945">
    <property type="entry name" value="DHBP_synth_RibB-like_a/b_dom"/>
</dbReference>
<dbReference type="EC" id="2.7.7.87" evidence="9"/>
<protein>
    <recommendedName>
        <fullName evidence="9">Threonylcarbamoyl-AMP synthase</fullName>
        <shortName evidence="9">TC-AMP synthase</shortName>
        <ecNumber evidence="9">2.7.7.87</ecNumber>
    </recommendedName>
    <alternativeName>
        <fullName evidence="9">L-threonylcarbamoyladenylate synthase</fullName>
    </alternativeName>
    <alternativeName>
        <fullName evidence="9">t(6)A37 threonylcarbamoyladenosine biosynthesis protein TsaC</fullName>
    </alternativeName>
    <alternativeName>
        <fullName evidence="9">tRNA threonylcarbamoyladenosine biosynthesis protein TsaC</fullName>
    </alternativeName>
</protein>
<keyword evidence="3 9" id="KW-0808">Transferase</keyword>
<dbReference type="InterPro" id="IPR050156">
    <property type="entry name" value="TC-AMP_synthase_SUA5"/>
</dbReference>
<dbReference type="GO" id="GO:0061710">
    <property type="term" value="F:L-threonylcarbamoyladenylate synthase"/>
    <property type="evidence" value="ECO:0007669"/>
    <property type="project" value="UniProtKB-EC"/>
</dbReference>
<dbReference type="GO" id="GO:0006450">
    <property type="term" value="P:regulation of translational fidelity"/>
    <property type="evidence" value="ECO:0007669"/>
    <property type="project" value="TreeGrafter"/>
</dbReference>
<dbReference type="PANTHER" id="PTHR17490">
    <property type="entry name" value="SUA5"/>
    <property type="match status" value="1"/>
</dbReference>
<dbReference type="GO" id="GO:0003916">
    <property type="term" value="F:DNA topoisomerase activity"/>
    <property type="evidence" value="ECO:0007669"/>
    <property type="project" value="InterPro"/>
</dbReference>